<gene>
    <name evidence="1" type="primary">Acey_s0002.g903</name>
    <name evidence="1" type="ORF">Y032_0002g903</name>
</gene>
<dbReference type="AlphaFoldDB" id="A0A016W1W2"/>
<evidence type="ECO:0000313" key="1">
    <source>
        <dbReference type="EMBL" id="EYC33625.1"/>
    </source>
</evidence>
<comment type="caution">
    <text evidence="1">The sequence shown here is derived from an EMBL/GenBank/DDBJ whole genome shotgun (WGS) entry which is preliminary data.</text>
</comment>
<sequence length="77" mass="8550">MCCKDHAKVMFCSRCLDTMVMRCLVHGFAITGRNNPFIFYVKHSITFLSGRLSFGMGCSSSLSQCGFLPACSRDTLL</sequence>
<protein>
    <submittedName>
        <fullName evidence="1">Uncharacterized protein</fullName>
    </submittedName>
</protein>
<proteinExistence type="predicted"/>
<keyword evidence="2" id="KW-1185">Reference proteome</keyword>
<reference evidence="2" key="1">
    <citation type="journal article" date="2015" name="Nat. Genet.">
        <title>The genome and transcriptome of the zoonotic hookworm Ancylostoma ceylanicum identify infection-specific gene families.</title>
        <authorList>
            <person name="Schwarz E.M."/>
            <person name="Hu Y."/>
            <person name="Antoshechkin I."/>
            <person name="Miller M.M."/>
            <person name="Sternberg P.W."/>
            <person name="Aroian R.V."/>
        </authorList>
    </citation>
    <scope>NUCLEOTIDE SEQUENCE</scope>
    <source>
        <strain evidence="2">HY135</strain>
    </source>
</reference>
<accession>A0A016W1W2</accession>
<name>A0A016W1W2_9BILA</name>
<evidence type="ECO:0000313" key="2">
    <source>
        <dbReference type="Proteomes" id="UP000024635"/>
    </source>
</evidence>
<dbReference type="EMBL" id="JARK01001338">
    <property type="protein sequence ID" value="EYC33625.1"/>
    <property type="molecule type" value="Genomic_DNA"/>
</dbReference>
<organism evidence="1 2">
    <name type="scientific">Ancylostoma ceylanicum</name>
    <dbReference type="NCBI Taxonomy" id="53326"/>
    <lineage>
        <taxon>Eukaryota</taxon>
        <taxon>Metazoa</taxon>
        <taxon>Ecdysozoa</taxon>
        <taxon>Nematoda</taxon>
        <taxon>Chromadorea</taxon>
        <taxon>Rhabditida</taxon>
        <taxon>Rhabditina</taxon>
        <taxon>Rhabditomorpha</taxon>
        <taxon>Strongyloidea</taxon>
        <taxon>Ancylostomatidae</taxon>
        <taxon>Ancylostomatinae</taxon>
        <taxon>Ancylostoma</taxon>
    </lineage>
</organism>
<dbReference type="Proteomes" id="UP000024635">
    <property type="component" value="Unassembled WGS sequence"/>
</dbReference>